<protein>
    <submittedName>
        <fullName evidence="3">Cytochrome P450</fullName>
    </submittedName>
</protein>
<keyword evidence="1" id="KW-0560">Oxidoreductase</keyword>
<dbReference type="InterPro" id="IPR017972">
    <property type="entry name" value="Cyt_P450_CS"/>
</dbReference>
<keyword evidence="1" id="KW-0503">Monooxygenase</keyword>
<dbReference type="SUPFAM" id="SSF48264">
    <property type="entry name" value="Cytochrome P450"/>
    <property type="match status" value="1"/>
</dbReference>
<dbReference type="PANTHER" id="PTHR24301:SF2">
    <property type="entry name" value="THROMBOXANE-A SYNTHASE"/>
    <property type="match status" value="1"/>
</dbReference>
<dbReference type="InterPro" id="IPR036396">
    <property type="entry name" value="Cyt_P450_sf"/>
</dbReference>
<dbReference type="Proteomes" id="UP000815325">
    <property type="component" value="Unassembled WGS sequence"/>
</dbReference>
<evidence type="ECO:0000256" key="2">
    <source>
        <dbReference type="SAM" id="Phobius"/>
    </source>
</evidence>
<reference evidence="3" key="1">
    <citation type="submission" date="2017-08" db="EMBL/GenBank/DDBJ databases">
        <authorList>
            <person name="Polle J.E."/>
            <person name="Barry K."/>
            <person name="Cushman J."/>
            <person name="Schmutz J."/>
            <person name="Tran D."/>
            <person name="Hathwaick L.T."/>
            <person name="Yim W.C."/>
            <person name="Jenkins J."/>
            <person name="Mckie-Krisberg Z.M."/>
            <person name="Prochnik S."/>
            <person name="Lindquist E."/>
            <person name="Dockter R.B."/>
            <person name="Adam C."/>
            <person name="Molina H."/>
            <person name="Bunkerborg J."/>
            <person name="Jin E."/>
            <person name="Buchheim M."/>
            <person name="Magnuson J."/>
        </authorList>
    </citation>
    <scope>NUCLEOTIDE SEQUENCE</scope>
    <source>
        <strain evidence="3">CCAP 19/18</strain>
    </source>
</reference>
<dbReference type="PANTHER" id="PTHR24301">
    <property type="entry name" value="THROMBOXANE-A SYNTHASE"/>
    <property type="match status" value="1"/>
</dbReference>
<proteinExistence type="inferred from homology"/>
<evidence type="ECO:0000313" key="3">
    <source>
        <dbReference type="EMBL" id="KAF5831541.1"/>
    </source>
</evidence>
<keyword evidence="1" id="KW-0479">Metal-binding</keyword>
<dbReference type="PRINTS" id="PR00385">
    <property type="entry name" value="P450"/>
</dbReference>
<comment type="caution">
    <text evidence="3">The sequence shown here is derived from an EMBL/GenBank/DDBJ whole genome shotgun (WGS) entry which is preliminary data.</text>
</comment>
<keyword evidence="4" id="KW-1185">Reference proteome</keyword>
<dbReference type="Pfam" id="PF00067">
    <property type="entry name" value="p450"/>
    <property type="match status" value="1"/>
</dbReference>
<gene>
    <name evidence="3" type="ORF">DUNSADRAFT_12987</name>
</gene>
<organism evidence="3 4">
    <name type="scientific">Dunaliella salina</name>
    <name type="common">Green alga</name>
    <name type="synonym">Protococcus salinus</name>
    <dbReference type="NCBI Taxonomy" id="3046"/>
    <lineage>
        <taxon>Eukaryota</taxon>
        <taxon>Viridiplantae</taxon>
        <taxon>Chlorophyta</taxon>
        <taxon>core chlorophytes</taxon>
        <taxon>Chlorophyceae</taxon>
        <taxon>CS clade</taxon>
        <taxon>Chlamydomonadales</taxon>
        <taxon>Dunaliellaceae</taxon>
        <taxon>Dunaliella</taxon>
    </lineage>
</organism>
<feature type="transmembrane region" description="Helical" evidence="2">
    <location>
        <begin position="9"/>
        <end position="27"/>
    </location>
</feature>
<dbReference type="PROSITE" id="PS00086">
    <property type="entry name" value="CYTOCHROME_P450"/>
    <property type="match status" value="1"/>
</dbReference>
<dbReference type="PRINTS" id="PR00463">
    <property type="entry name" value="EP450I"/>
</dbReference>
<accession>A0ABQ7GAB6</accession>
<sequence>MDTPHNRNVALLCVGGVAVASSVYVYVRSRRSPKPPGPPCHSNPIKNFLLKASGFGHAPVLAAPQSHIILKEWANTYGPIFSLQLGMPAVVISDAQMQTSLLKGELATSLPKLKALEGIDPFVSMGHPNLVTISDERSPMWRSFRKTIAQSFSSQAMQAAFPAVRSCVEEMVQMWRAEQKEGRPIDVRTWMYKLLLEMLGRASFGLEFNALQDGQHEYLALMHENMHQMQEVTGKPLASLVAKLFPFLPHARRSAERLARCNSMYEKIYDDLKARGPPSEKDQSLAANLMRVVDHTTGEPFPEMTVKGNLAVITIAGFDTTATTLVWALYDIARHRHMQQRIKEELAAAGLLQVEGAPLARALEWSDWNAFPYLNMVLKESLRVHPVVPQGTIREARQDLMVGGYHVKKGTIVWMPFYPNFNSRINFSNPGANRKRPNTPVQYRVGQYATPNGHALAANSLIPFSLGSRSCVGQPLANVEARIALLIILSNFWCELAPPTPSHEEVEASQVIELVLTSGVPIMLQLKPHKSAK</sequence>
<keyword evidence="1" id="KW-0408">Iron</keyword>
<dbReference type="EMBL" id="MU069940">
    <property type="protein sequence ID" value="KAF5831541.1"/>
    <property type="molecule type" value="Genomic_DNA"/>
</dbReference>
<keyword evidence="2" id="KW-0472">Membrane</keyword>
<keyword evidence="1" id="KW-0349">Heme</keyword>
<keyword evidence="2" id="KW-1133">Transmembrane helix</keyword>
<evidence type="ECO:0000313" key="4">
    <source>
        <dbReference type="Proteomes" id="UP000815325"/>
    </source>
</evidence>
<keyword evidence="2" id="KW-0812">Transmembrane</keyword>
<name>A0ABQ7GAB6_DUNSA</name>
<dbReference type="InterPro" id="IPR001128">
    <property type="entry name" value="Cyt_P450"/>
</dbReference>
<dbReference type="InterPro" id="IPR002401">
    <property type="entry name" value="Cyt_P450_E_grp-I"/>
</dbReference>
<dbReference type="Gene3D" id="1.10.630.10">
    <property type="entry name" value="Cytochrome P450"/>
    <property type="match status" value="1"/>
</dbReference>
<evidence type="ECO:0000256" key="1">
    <source>
        <dbReference type="RuleBase" id="RU000461"/>
    </source>
</evidence>
<comment type="similarity">
    <text evidence="1">Belongs to the cytochrome P450 family.</text>
</comment>